<proteinExistence type="predicted"/>
<evidence type="ECO:0008006" key="8">
    <source>
        <dbReference type="Google" id="ProtNLM"/>
    </source>
</evidence>
<dbReference type="AlphaFoldDB" id="X1IKN8"/>
<keyword evidence="6" id="KW-0012">Acyltransferase</keyword>
<dbReference type="GO" id="GO:0005886">
    <property type="term" value="C:plasma membrane"/>
    <property type="evidence" value="ECO:0007669"/>
    <property type="project" value="UniProtKB-SubCell"/>
</dbReference>
<comment type="subcellular location">
    <subcellularLocation>
        <location evidence="1">Cell inner membrane</location>
    </subcellularLocation>
</comment>
<evidence type="ECO:0000313" key="7">
    <source>
        <dbReference type="EMBL" id="GAH58118.1"/>
    </source>
</evidence>
<evidence type="ECO:0000256" key="3">
    <source>
        <dbReference type="ARBA" id="ARBA00022519"/>
    </source>
</evidence>
<keyword evidence="2" id="KW-1003">Cell membrane</keyword>
<keyword evidence="5" id="KW-0472">Membrane</keyword>
<dbReference type="InterPro" id="IPR004960">
    <property type="entry name" value="LipA_acyltrans"/>
</dbReference>
<keyword evidence="4" id="KW-0808">Transferase</keyword>
<dbReference type="Pfam" id="PF03279">
    <property type="entry name" value="Lip_A_acyltrans"/>
    <property type="match status" value="1"/>
</dbReference>
<comment type="caution">
    <text evidence="7">The sequence shown here is derived from an EMBL/GenBank/DDBJ whole genome shotgun (WGS) entry which is preliminary data.</text>
</comment>
<gene>
    <name evidence="7" type="ORF">S03H2_36717</name>
</gene>
<dbReference type="EMBL" id="BARU01022551">
    <property type="protein sequence ID" value="GAH58118.1"/>
    <property type="molecule type" value="Genomic_DNA"/>
</dbReference>
<dbReference type="CDD" id="cd07984">
    <property type="entry name" value="LPLAT_LABLAT-like"/>
    <property type="match status" value="1"/>
</dbReference>
<evidence type="ECO:0000256" key="4">
    <source>
        <dbReference type="ARBA" id="ARBA00022679"/>
    </source>
</evidence>
<dbReference type="GO" id="GO:1901137">
    <property type="term" value="P:carbohydrate derivative biosynthetic process"/>
    <property type="evidence" value="ECO:0007669"/>
    <property type="project" value="UniProtKB-ARBA"/>
</dbReference>
<reference evidence="7" key="1">
    <citation type="journal article" date="2014" name="Front. Microbiol.">
        <title>High frequency of phylogenetically diverse reductive dehalogenase-homologous genes in deep subseafloor sedimentary metagenomes.</title>
        <authorList>
            <person name="Kawai M."/>
            <person name="Futagami T."/>
            <person name="Toyoda A."/>
            <person name="Takaki Y."/>
            <person name="Nishi S."/>
            <person name="Hori S."/>
            <person name="Arai W."/>
            <person name="Tsubouchi T."/>
            <person name="Morono Y."/>
            <person name="Uchiyama I."/>
            <person name="Ito T."/>
            <person name="Fujiyama A."/>
            <person name="Inagaki F."/>
            <person name="Takami H."/>
        </authorList>
    </citation>
    <scope>NUCLEOTIDE SEQUENCE</scope>
    <source>
        <strain evidence="7">Expedition CK06-06</strain>
    </source>
</reference>
<evidence type="ECO:0000256" key="5">
    <source>
        <dbReference type="ARBA" id="ARBA00023136"/>
    </source>
</evidence>
<protein>
    <recommendedName>
        <fullName evidence="8">Lipid A biosynthesis acyltransferase</fullName>
    </recommendedName>
</protein>
<dbReference type="GO" id="GO:0016746">
    <property type="term" value="F:acyltransferase activity"/>
    <property type="evidence" value="ECO:0007669"/>
    <property type="project" value="UniProtKB-KW"/>
</dbReference>
<feature type="non-terminal residue" evidence="7">
    <location>
        <position position="1"/>
    </location>
</feature>
<dbReference type="GO" id="GO:0008610">
    <property type="term" value="P:lipid biosynthetic process"/>
    <property type="evidence" value="ECO:0007669"/>
    <property type="project" value="UniProtKB-ARBA"/>
</dbReference>
<dbReference type="PANTHER" id="PTHR30606:SF10">
    <property type="entry name" value="PHOSPHATIDYLINOSITOL MANNOSIDE ACYLTRANSFERASE"/>
    <property type="match status" value="1"/>
</dbReference>
<evidence type="ECO:0000256" key="1">
    <source>
        <dbReference type="ARBA" id="ARBA00004533"/>
    </source>
</evidence>
<evidence type="ECO:0000256" key="2">
    <source>
        <dbReference type="ARBA" id="ARBA00022475"/>
    </source>
</evidence>
<evidence type="ECO:0000256" key="6">
    <source>
        <dbReference type="ARBA" id="ARBA00023315"/>
    </source>
</evidence>
<accession>X1IKN8</accession>
<keyword evidence="3" id="KW-0997">Cell inner membrane</keyword>
<dbReference type="PANTHER" id="PTHR30606">
    <property type="entry name" value="LIPID A BIOSYNTHESIS LAUROYL ACYLTRANSFERASE"/>
    <property type="match status" value="1"/>
</dbReference>
<name>X1IKN8_9ZZZZ</name>
<organism evidence="7">
    <name type="scientific">marine sediment metagenome</name>
    <dbReference type="NCBI Taxonomy" id="412755"/>
    <lineage>
        <taxon>unclassified sequences</taxon>
        <taxon>metagenomes</taxon>
        <taxon>ecological metagenomes</taxon>
    </lineage>
</organism>
<sequence length="143" mass="16616">IDKKGAAELMGEMTSRGATLCFIADQDAGKKGIFVDFFGRKASTYKSIGLLAITNNIPIGVGYSRRVDNRFYFEIGVNRVILPEEWADRDEPLEWITAEYTRAIEEFVREDPSQYWWLHRRWKHRPKEEIEKTQGESCLSSHK</sequence>